<evidence type="ECO:0000256" key="9">
    <source>
        <dbReference type="PROSITE-ProRule" id="PRU01373"/>
    </source>
</evidence>
<dbReference type="AlphaFoldDB" id="A0A1E8F1H6"/>
<feature type="domain" description="L,D-TPase catalytic" evidence="10">
    <location>
        <begin position="2"/>
        <end position="108"/>
    </location>
</feature>
<dbReference type="GO" id="GO:0008360">
    <property type="term" value="P:regulation of cell shape"/>
    <property type="evidence" value="ECO:0007669"/>
    <property type="project" value="UniProtKB-UniRule"/>
</dbReference>
<dbReference type="GO" id="GO:0018104">
    <property type="term" value="P:peptidoglycan-protein cross-linking"/>
    <property type="evidence" value="ECO:0007669"/>
    <property type="project" value="TreeGrafter"/>
</dbReference>
<dbReference type="InterPro" id="IPR005490">
    <property type="entry name" value="LD_TPept_cat_dom"/>
</dbReference>
<sequence>MYKIIIIISERMLYIYKDMTLIKYYKIAIGKPSTPTPVGNFKILQKIKNPGGPFGTRWMRFYKSYGIHGTNNPSSIGKDVSNGCVRMYNKDVEEVYDLVTIGSPVQIIN</sequence>
<evidence type="ECO:0000256" key="2">
    <source>
        <dbReference type="ARBA" id="ARBA00005992"/>
    </source>
</evidence>
<dbReference type="OrthoDB" id="9787225at2"/>
<dbReference type="GO" id="GO:0005576">
    <property type="term" value="C:extracellular region"/>
    <property type="evidence" value="ECO:0007669"/>
    <property type="project" value="TreeGrafter"/>
</dbReference>
<feature type="active site" description="Proton donor/acceptor" evidence="9">
    <location>
        <position position="68"/>
    </location>
</feature>
<name>A0A1E8F1H6_9CLOT</name>
<comment type="similarity">
    <text evidence="2">Belongs to the YkuD family.</text>
</comment>
<dbReference type="UniPathway" id="UPA00219"/>
<dbReference type="PROSITE" id="PS52029">
    <property type="entry name" value="LD_TPASE"/>
    <property type="match status" value="1"/>
</dbReference>
<dbReference type="SUPFAM" id="SSF141523">
    <property type="entry name" value="L,D-transpeptidase catalytic domain-like"/>
    <property type="match status" value="1"/>
</dbReference>
<evidence type="ECO:0000313" key="12">
    <source>
        <dbReference type="Proteomes" id="UP000175744"/>
    </source>
</evidence>
<keyword evidence="7 9" id="KW-0573">Peptidoglycan synthesis</keyword>
<keyword evidence="6 9" id="KW-0133">Cell shape</keyword>
<evidence type="ECO:0000256" key="7">
    <source>
        <dbReference type="ARBA" id="ARBA00022984"/>
    </source>
</evidence>
<evidence type="ECO:0000313" key="11">
    <source>
        <dbReference type="EMBL" id="OFI07485.1"/>
    </source>
</evidence>
<evidence type="ECO:0000256" key="5">
    <source>
        <dbReference type="ARBA" id="ARBA00022801"/>
    </source>
</evidence>
<dbReference type="PATRIC" id="fig|1121290.3.peg.318"/>
<evidence type="ECO:0000256" key="6">
    <source>
        <dbReference type="ARBA" id="ARBA00022960"/>
    </source>
</evidence>
<comment type="pathway">
    <text evidence="1 9">Cell wall biogenesis; peptidoglycan biosynthesis.</text>
</comment>
<dbReference type="GO" id="GO:0071972">
    <property type="term" value="F:peptidoglycan L,D-transpeptidase activity"/>
    <property type="evidence" value="ECO:0007669"/>
    <property type="project" value="TreeGrafter"/>
</dbReference>
<dbReference type="CDD" id="cd16913">
    <property type="entry name" value="YkuD_like"/>
    <property type="match status" value="1"/>
</dbReference>
<dbReference type="Pfam" id="PF03734">
    <property type="entry name" value="YkuD"/>
    <property type="match status" value="1"/>
</dbReference>
<organism evidence="11 12">
    <name type="scientific">Clostridium acetireducens DSM 10703</name>
    <dbReference type="NCBI Taxonomy" id="1121290"/>
    <lineage>
        <taxon>Bacteria</taxon>
        <taxon>Bacillati</taxon>
        <taxon>Bacillota</taxon>
        <taxon>Clostridia</taxon>
        <taxon>Eubacteriales</taxon>
        <taxon>Clostridiaceae</taxon>
        <taxon>Clostridium</taxon>
    </lineage>
</organism>
<feature type="active site" description="Nucleophile" evidence="9">
    <location>
        <position position="84"/>
    </location>
</feature>
<gene>
    <name evidence="11" type="primary">ykuD_1</name>
    <name evidence="11" type="ORF">CLOACE_03140</name>
</gene>
<dbReference type="InterPro" id="IPR038063">
    <property type="entry name" value="Transpep_catalytic_dom"/>
</dbReference>
<keyword evidence="8 9" id="KW-0961">Cell wall biogenesis/degradation</keyword>
<dbReference type="Gene3D" id="2.40.440.10">
    <property type="entry name" value="L,D-transpeptidase catalytic domain-like"/>
    <property type="match status" value="1"/>
</dbReference>
<dbReference type="PANTHER" id="PTHR30582">
    <property type="entry name" value="L,D-TRANSPEPTIDASE"/>
    <property type="match status" value="1"/>
</dbReference>
<reference evidence="11 12" key="1">
    <citation type="submission" date="2016-06" db="EMBL/GenBank/DDBJ databases">
        <title>Genome sequence of Clostridium acetireducens DSM 10703.</title>
        <authorList>
            <person name="Poehlein A."/>
            <person name="Fluechter S."/>
            <person name="Duerre P."/>
            <person name="Daniel R."/>
        </authorList>
    </citation>
    <scope>NUCLEOTIDE SEQUENCE [LARGE SCALE GENOMIC DNA]</scope>
    <source>
        <strain evidence="11 12">DSM 10703</strain>
    </source>
</reference>
<dbReference type="PANTHER" id="PTHR30582:SF24">
    <property type="entry name" value="L,D-TRANSPEPTIDASE ERFK_SRFK-RELATED"/>
    <property type="match status" value="1"/>
</dbReference>
<protein>
    <submittedName>
        <fullName evidence="11">Putative L,D-transpeptidase YkuD</fullName>
        <ecNumber evidence="11">2.-.-.-</ecNumber>
    </submittedName>
</protein>
<evidence type="ECO:0000256" key="8">
    <source>
        <dbReference type="ARBA" id="ARBA00023316"/>
    </source>
</evidence>
<dbReference type="GO" id="GO:0071555">
    <property type="term" value="P:cell wall organization"/>
    <property type="evidence" value="ECO:0007669"/>
    <property type="project" value="UniProtKB-UniRule"/>
</dbReference>
<dbReference type="InterPro" id="IPR050979">
    <property type="entry name" value="LD-transpeptidase"/>
</dbReference>
<dbReference type="GO" id="GO:0016757">
    <property type="term" value="F:glycosyltransferase activity"/>
    <property type="evidence" value="ECO:0007669"/>
    <property type="project" value="UniProtKB-KW"/>
</dbReference>
<evidence type="ECO:0000256" key="3">
    <source>
        <dbReference type="ARBA" id="ARBA00022676"/>
    </source>
</evidence>
<keyword evidence="5" id="KW-0378">Hydrolase</keyword>
<evidence type="ECO:0000256" key="4">
    <source>
        <dbReference type="ARBA" id="ARBA00022679"/>
    </source>
</evidence>
<accession>A0A1E8F1H6</accession>
<keyword evidence="3" id="KW-0328">Glycosyltransferase</keyword>
<dbReference type="RefSeq" id="WP_070109284.1">
    <property type="nucleotide sequence ID" value="NZ_LZFO01000003.1"/>
</dbReference>
<keyword evidence="12" id="KW-1185">Reference proteome</keyword>
<proteinExistence type="inferred from homology"/>
<dbReference type="EMBL" id="LZFO01000003">
    <property type="protein sequence ID" value="OFI07485.1"/>
    <property type="molecule type" value="Genomic_DNA"/>
</dbReference>
<dbReference type="STRING" id="1121290.CLAOCE_03140"/>
<evidence type="ECO:0000259" key="10">
    <source>
        <dbReference type="PROSITE" id="PS52029"/>
    </source>
</evidence>
<dbReference type="Proteomes" id="UP000175744">
    <property type="component" value="Unassembled WGS sequence"/>
</dbReference>
<keyword evidence="4 11" id="KW-0808">Transferase</keyword>
<dbReference type="EC" id="2.-.-.-" evidence="11"/>
<comment type="caution">
    <text evidence="11">The sequence shown here is derived from an EMBL/GenBank/DDBJ whole genome shotgun (WGS) entry which is preliminary data.</text>
</comment>
<evidence type="ECO:0000256" key="1">
    <source>
        <dbReference type="ARBA" id="ARBA00004752"/>
    </source>
</evidence>